<organism evidence="2 3">
    <name type="scientific">Thraustotheca clavata</name>
    <dbReference type="NCBI Taxonomy" id="74557"/>
    <lineage>
        <taxon>Eukaryota</taxon>
        <taxon>Sar</taxon>
        <taxon>Stramenopiles</taxon>
        <taxon>Oomycota</taxon>
        <taxon>Saprolegniomycetes</taxon>
        <taxon>Saprolegniales</taxon>
        <taxon>Achlyaceae</taxon>
        <taxon>Thraustotheca</taxon>
    </lineage>
</organism>
<reference evidence="2 3" key="1">
    <citation type="journal article" date="2014" name="Genome Biol. Evol.">
        <title>The secreted proteins of Achlya hypogyna and Thraustotheca clavata identify the ancestral oomycete secretome and reveal gene acquisitions by horizontal gene transfer.</title>
        <authorList>
            <person name="Misner I."/>
            <person name="Blouin N."/>
            <person name="Leonard G."/>
            <person name="Richards T.A."/>
            <person name="Lane C.E."/>
        </authorList>
    </citation>
    <scope>NUCLEOTIDE SEQUENCE [LARGE SCALE GENOMIC DNA]</scope>
    <source>
        <strain evidence="2 3">ATCC 34112</strain>
    </source>
</reference>
<dbReference type="AlphaFoldDB" id="A0A1W0AA85"/>
<dbReference type="PROSITE" id="PS50096">
    <property type="entry name" value="IQ"/>
    <property type="match status" value="3"/>
</dbReference>
<feature type="region of interest" description="Disordered" evidence="1">
    <location>
        <begin position="366"/>
        <end position="395"/>
    </location>
</feature>
<dbReference type="SMART" id="SM00015">
    <property type="entry name" value="IQ"/>
    <property type="match status" value="4"/>
</dbReference>
<comment type="caution">
    <text evidence="2">The sequence shown here is derived from an EMBL/GenBank/DDBJ whole genome shotgun (WGS) entry which is preliminary data.</text>
</comment>
<dbReference type="OrthoDB" id="78094at2759"/>
<dbReference type="InterPro" id="IPR000048">
    <property type="entry name" value="IQ_motif_EF-hand-BS"/>
</dbReference>
<proteinExistence type="predicted"/>
<dbReference type="Pfam" id="PF00612">
    <property type="entry name" value="IQ"/>
    <property type="match status" value="1"/>
</dbReference>
<dbReference type="EMBL" id="JNBS01000266">
    <property type="protein sequence ID" value="OQS07193.1"/>
    <property type="molecule type" value="Genomic_DNA"/>
</dbReference>
<evidence type="ECO:0000256" key="1">
    <source>
        <dbReference type="SAM" id="MobiDB-lite"/>
    </source>
</evidence>
<accession>A0A1W0AA85</accession>
<evidence type="ECO:0000313" key="2">
    <source>
        <dbReference type="EMBL" id="OQS07193.1"/>
    </source>
</evidence>
<evidence type="ECO:0000313" key="3">
    <source>
        <dbReference type="Proteomes" id="UP000243217"/>
    </source>
</evidence>
<dbReference type="Gene3D" id="1.20.5.190">
    <property type="match status" value="2"/>
</dbReference>
<dbReference type="Proteomes" id="UP000243217">
    <property type="component" value="Unassembled WGS sequence"/>
</dbReference>
<gene>
    <name evidence="2" type="ORF">THRCLA_00809</name>
</gene>
<keyword evidence="3" id="KW-1185">Reference proteome</keyword>
<name>A0A1W0AA85_9STRA</name>
<protein>
    <submittedName>
        <fullName evidence="2">Uncharacterized protein</fullName>
    </submittedName>
</protein>
<sequence>MTENAPNLSLSHYATPYLTCGQCNSLNFIDVTLIKGIRKNTNSSCEGLPPCIGCGHTVFYQPSVWSLSMEIEMKAKQEDNHEKKRTPAAIQIQRIARGYLGRMEAKRRLKAKIALERKIFNAAASIQRIIRGVEARTKYRIEQCIFVIFNAHKLVYTYATINQPNLPRIFWYDNAEELAVFREDYREFVRRTGNRPPLWRVEANVIEITKRVLRRENQLVARIQATWRGITTRSAYLELKRQLGWNRSCRHAPAVQIQRVARMHADRKKCWRAQPNHGRENYVNDYLLAHQQKQQSALQRHLDKTLLTTYRKHVQHKRGAKILGQPIQVFRISKQHENLGNFATVARTLEPSAKVNAFLQTKAKLDRTNSRKRDSFPKRLRDQVTYDSSERERDS</sequence>